<dbReference type="AlphaFoldDB" id="A0A537IHI6"/>
<dbReference type="CDD" id="cd00038">
    <property type="entry name" value="CAP_ED"/>
    <property type="match status" value="1"/>
</dbReference>
<keyword evidence="2" id="KW-0238">DNA-binding</keyword>
<evidence type="ECO:0000256" key="3">
    <source>
        <dbReference type="ARBA" id="ARBA00023163"/>
    </source>
</evidence>
<dbReference type="SUPFAM" id="SSF51206">
    <property type="entry name" value="cAMP-binding domain-like"/>
    <property type="match status" value="1"/>
</dbReference>
<proteinExistence type="predicted"/>
<feature type="domain" description="Cyclic nucleotide-binding" evidence="4">
    <location>
        <begin position="26"/>
        <end position="108"/>
    </location>
</feature>
<dbReference type="Proteomes" id="UP000318834">
    <property type="component" value="Unassembled WGS sequence"/>
</dbReference>
<keyword evidence="3" id="KW-0804">Transcription</keyword>
<evidence type="ECO:0000256" key="2">
    <source>
        <dbReference type="ARBA" id="ARBA00023125"/>
    </source>
</evidence>
<dbReference type="InterPro" id="IPR012318">
    <property type="entry name" value="HTH_CRP"/>
</dbReference>
<evidence type="ECO:0000313" key="6">
    <source>
        <dbReference type="EMBL" id="TMI70740.1"/>
    </source>
</evidence>
<evidence type="ECO:0000259" key="4">
    <source>
        <dbReference type="PROSITE" id="PS50042"/>
    </source>
</evidence>
<name>A0A537IHI6_9BACT</name>
<dbReference type="SMART" id="SM00100">
    <property type="entry name" value="cNMP"/>
    <property type="match status" value="1"/>
</dbReference>
<sequence>MSLALGNMMTSFRSLDKVWYLRQFSLFAGIGELEMRRLVERTTMREFSRGKVILHPNEPQEMVYLIKEGRVKISRYSAEGREQILDLLEPGDTFGELTLVQEAEPVQAEAFEDTLICSLYRDDFIGLIRRQPEVMLTVMKVLAARLRVAEEEIADLVFRDVPGRLASLLLRLAEAYGQHDHGGL</sequence>
<dbReference type="GO" id="GO:0005829">
    <property type="term" value="C:cytosol"/>
    <property type="evidence" value="ECO:0007669"/>
    <property type="project" value="TreeGrafter"/>
</dbReference>
<feature type="non-terminal residue" evidence="6">
    <location>
        <position position="184"/>
    </location>
</feature>
<keyword evidence="1" id="KW-0805">Transcription regulation</keyword>
<dbReference type="Gene3D" id="2.60.120.10">
    <property type="entry name" value="Jelly Rolls"/>
    <property type="match status" value="1"/>
</dbReference>
<feature type="domain" description="HTH crp-type" evidence="5">
    <location>
        <begin position="159"/>
        <end position="184"/>
    </location>
</feature>
<dbReference type="InterPro" id="IPR018490">
    <property type="entry name" value="cNMP-bd_dom_sf"/>
</dbReference>
<dbReference type="GO" id="GO:0003700">
    <property type="term" value="F:DNA-binding transcription factor activity"/>
    <property type="evidence" value="ECO:0007669"/>
    <property type="project" value="TreeGrafter"/>
</dbReference>
<dbReference type="PROSITE" id="PS50042">
    <property type="entry name" value="CNMP_BINDING_3"/>
    <property type="match status" value="1"/>
</dbReference>
<comment type="caution">
    <text evidence="6">The sequence shown here is derived from an EMBL/GenBank/DDBJ whole genome shotgun (WGS) entry which is preliminary data.</text>
</comment>
<dbReference type="PANTHER" id="PTHR24567">
    <property type="entry name" value="CRP FAMILY TRANSCRIPTIONAL REGULATORY PROTEIN"/>
    <property type="match status" value="1"/>
</dbReference>
<dbReference type="InterPro" id="IPR014710">
    <property type="entry name" value="RmlC-like_jellyroll"/>
</dbReference>
<dbReference type="EMBL" id="VBAP01000135">
    <property type="protein sequence ID" value="TMI70740.1"/>
    <property type="molecule type" value="Genomic_DNA"/>
</dbReference>
<dbReference type="PANTHER" id="PTHR24567:SF74">
    <property type="entry name" value="HTH-TYPE TRANSCRIPTIONAL REGULATOR ARCR"/>
    <property type="match status" value="1"/>
</dbReference>
<evidence type="ECO:0000259" key="5">
    <source>
        <dbReference type="PROSITE" id="PS51063"/>
    </source>
</evidence>
<evidence type="ECO:0000256" key="1">
    <source>
        <dbReference type="ARBA" id="ARBA00023015"/>
    </source>
</evidence>
<dbReference type="Pfam" id="PF00027">
    <property type="entry name" value="cNMP_binding"/>
    <property type="match status" value="1"/>
</dbReference>
<accession>A0A537IHI6</accession>
<dbReference type="PROSITE" id="PS51063">
    <property type="entry name" value="HTH_CRP_2"/>
    <property type="match status" value="1"/>
</dbReference>
<protein>
    <submittedName>
        <fullName evidence="6">Crp/Fnr family transcriptional regulator</fullName>
    </submittedName>
</protein>
<gene>
    <name evidence="6" type="ORF">E6H05_13360</name>
</gene>
<reference evidence="6 7" key="1">
    <citation type="journal article" date="2019" name="Nat. Microbiol.">
        <title>Mediterranean grassland soil C-N compound turnover is dependent on rainfall and depth, and is mediated by genomically divergent microorganisms.</title>
        <authorList>
            <person name="Diamond S."/>
            <person name="Andeer P.F."/>
            <person name="Li Z."/>
            <person name="Crits-Christoph A."/>
            <person name="Burstein D."/>
            <person name="Anantharaman K."/>
            <person name="Lane K.R."/>
            <person name="Thomas B.C."/>
            <person name="Pan C."/>
            <person name="Northen T.R."/>
            <person name="Banfield J.F."/>
        </authorList>
    </citation>
    <scope>NUCLEOTIDE SEQUENCE [LARGE SCALE GENOMIC DNA]</scope>
    <source>
        <strain evidence="6">NP_8</strain>
    </source>
</reference>
<dbReference type="InterPro" id="IPR050397">
    <property type="entry name" value="Env_Response_Regulators"/>
</dbReference>
<evidence type="ECO:0000313" key="7">
    <source>
        <dbReference type="Proteomes" id="UP000318834"/>
    </source>
</evidence>
<dbReference type="InterPro" id="IPR000595">
    <property type="entry name" value="cNMP-bd_dom"/>
</dbReference>
<organism evidence="6 7">
    <name type="scientific">Candidatus Segetimicrobium genomatis</name>
    <dbReference type="NCBI Taxonomy" id="2569760"/>
    <lineage>
        <taxon>Bacteria</taxon>
        <taxon>Bacillati</taxon>
        <taxon>Candidatus Sysuimicrobiota</taxon>
        <taxon>Candidatus Sysuimicrobiia</taxon>
        <taxon>Candidatus Sysuimicrobiales</taxon>
        <taxon>Candidatus Segetimicrobiaceae</taxon>
        <taxon>Candidatus Segetimicrobium</taxon>
    </lineage>
</organism>
<dbReference type="GO" id="GO:0003677">
    <property type="term" value="F:DNA binding"/>
    <property type="evidence" value="ECO:0007669"/>
    <property type="project" value="UniProtKB-KW"/>
</dbReference>